<protein>
    <submittedName>
        <fullName evidence="2">SIMPL domain-containing protein</fullName>
    </submittedName>
</protein>
<proteinExistence type="predicted"/>
<sequence>MKKLFALLMCAALLALGTGAALAEETKLTVSGSGTVLVESDLAIVTMGVREAASDVLEAQSTVNEKIAAIKQALLDAGVQESEINTDSINIYANYDYSGSTEVIVGYTAYNSLSVRTTNIDGVGALIDAAFAAGANTLDSVQFTVQDDTEAQEQALTMAVQDAQRKANVLAAAAGMQISSIESISESAVYTYDSMRNFAAPEASAADSGAGTLVQAALVSVDASVTMEFELQ</sequence>
<name>A0A9D1CWL6_9FIRM</name>
<dbReference type="Proteomes" id="UP000824260">
    <property type="component" value="Unassembled WGS sequence"/>
</dbReference>
<dbReference type="PANTHER" id="PTHR34387:SF2">
    <property type="entry name" value="SLR1258 PROTEIN"/>
    <property type="match status" value="1"/>
</dbReference>
<dbReference type="GO" id="GO:0006974">
    <property type="term" value="P:DNA damage response"/>
    <property type="evidence" value="ECO:0007669"/>
    <property type="project" value="TreeGrafter"/>
</dbReference>
<dbReference type="Gene3D" id="3.30.110.170">
    <property type="entry name" value="Protein of unknown function (DUF541), domain 1"/>
    <property type="match status" value="1"/>
</dbReference>
<dbReference type="PANTHER" id="PTHR34387">
    <property type="entry name" value="SLR1258 PROTEIN"/>
    <property type="match status" value="1"/>
</dbReference>
<dbReference type="Gene3D" id="3.30.70.2970">
    <property type="entry name" value="Protein of unknown function (DUF541), domain 2"/>
    <property type="match status" value="1"/>
</dbReference>
<gene>
    <name evidence="2" type="ORF">IAA52_08860</name>
</gene>
<evidence type="ECO:0000256" key="1">
    <source>
        <dbReference type="SAM" id="SignalP"/>
    </source>
</evidence>
<dbReference type="EMBL" id="DVFZ01000087">
    <property type="protein sequence ID" value="HIQ83197.1"/>
    <property type="molecule type" value="Genomic_DNA"/>
</dbReference>
<keyword evidence="1" id="KW-0732">Signal</keyword>
<comment type="caution">
    <text evidence="2">The sequence shown here is derived from an EMBL/GenBank/DDBJ whole genome shotgun (WGS) entry which is preliminary data.</text>
</comment>
<dbReference type="Pfam" id="PF04402">
    <property type="entry name" value="SIMPL"/>
    <property type="match status" value="1"/>
</dbReference>
<dbReference type="InterPro" id="IPR007497">
    <property type="entry name" value="SIMPL/DUF541"/>
</dbReference>
<accession>A0A9D1CWL6</accession>
<reference evidence="2" key="1">
    <citation type="submission" date="2020-10" db="EMBL/GenBank/DDBJ databases">
        <authorList>
            <person name="Gilroy R."/>
        </authorList>
    </citation>
    <scope>NUCLEOTIDE SEQUENCE</scope>
    <source>
        <strain evidence="2">ChiSjej6B24-2974</strain>
    </source>
</reference>
<evidence type="ECO:0000313" key="2">
    <source>
        <dbReference type="EMBL" id="HIQ83197.1"/>
    </source>
</evidence>
<feature type="chain" id="PRO_5038712806" evidence="1">
    <location>
        <begin position="24"/>
        <end position="232"/>
    </location>
</feature>
<reference evidence="2" key="2">
    <citation type="journal article" date="2021" name="PeerJ">
        <title>Extensive microbial diversity within the chicken gut microbiome revealed by metagenomics and culture.</title>
        <authorList>
            <person name="Gilroy R."/>
            <person name="Ravi A."/>
            <person name="Getino M."/>
            <person name="Pursley I."/>
            <person name="Horton D.L."/>
            <person name="Alikhan N.F."/>
            <person name="Baker D."/>
            <person name="Gharbi K."/>
            <person name="Hall N."/>
            <person name="Watson M."/>
            <person name="Adriaenssens E.M."/>
            <person name="Foster-Nyarko E."/>
            <person name="Jarju S."/>
            <person name="Secka A."/>
            <person name="Antonio M."/>
            <person name="Oren A."/>
            <person name="Chaudhuri R.R."/>
            <person name="La Ragione R."/>
            <person name="Hildebrand F."/>
            <person name="Pallen M.J."/>
        </authorList>
    </citation>
    <scope>NUCLEOTIDE SEQUENCE</scope>
    <source>
        <strain evidence="2">ChiSjej6B24-2974</strain>
    </source>
</reference>
<dbReference type="AlphaFoldDB" id="A0A9D1CWL6"/>
<organism evidence="2 3">
    <name type="scientific">Candidatus Pullichristensenella stercorigallinarum</name>
    <dbReference type="NCBI Taxonomy" id="2840909"/>
    <lineage>
        <taxon>Bacteria</taxon>
        <taxon>Bacillati</taxon>
        <taxon>Bacillota</taxon>
        <taxon>Clostridia</taxon>
        <taxon>Candidatus Pullichristensenella</taxon>
    </lineage>
</organism>
<feature type="signal peptide" evidence="1">
    <location>
        <begin position="1"/>
        <end position="23"/>
    </location>
</feature>
<evidence type="ECO:0000313" key="3">
    <source>
        <dbReference type="Proteomes" id="UP000824260"/>
    </source>
</evidence>
<dbReference type="InterPro" id="IPR052022">
    <property type="entry name" value="26kDa_periplasmic_antigen"/>
</dbReference>